<dbReference type="AlphaFoldDB" id="A0A5P9CN61"/>
<keyword evidence="1" id="KW-1133">Transmembrane helix</keyword>
<organism evidence="2 3">
    <name type="scientific">Vibrio aquimaris</name>
    <dbReference type="NCBI Taxonomy" id="2587862"/>
    <lineage>
        <taxon>Bacteria</taxon>
        <taxon>Pseudomonadati</taxon>
        <taxon>Pseudomonadota</taxon>
        <taxon>Gammaproteobacteria</taxon>
        <taxon>Vibrionales</taxon>
        <taxon>Vibrionaceae</taxon>
        <taxon>Vibrio</taxon>
    </lineage>
</organism>
<feature type="transmembrane region" description="Helical" evidence="1">
    <location>
        <begin position="90"/>
        <end position="109"/>
    </location>
</feature>
<feature type="transmembrane region" description="Helical" evidence="1">
    <location>
        <begin position="6"/>
        <end position="30"/>
    </location>
</feature>
<reference evidence="2 3" key="1">
    <citation type="submission" date="2019-10" db="EMBL/GenBank/DDBJ databases">
        <title>Complete genome sequence of Vibrio sp. strain THAF100, isolated from non-filtered water from the water column of tank 6 of a marine aquarium containing stony-coral fragments. Water maintained at 26 degree C.</title>
        <authorList>
            <person name="Ruckert C."/>
            <person name="Franco A."/>
            <person name="Kalinowski J."/>
            <person name="Glaeser S."/>
        </authorList>
    </citation>
    <scope>NUCLEOTIDE SEQUENCE [LARGE SCALE GENOMIC DNA]</scope>
    <source>
        <strain evidence="2 3">THAF100</strain>
        <plasmid evidence="3">pthaf100_a</plasmid>
    </source>
</reference>
<keyword evidence="3" id="KW-1185">Reference proteome</keyword>
<keyword evidence="2" id="KW-0614">Plasmid</keyword>
<geneLocation type="plasmid" evidence="3">
    <name>pthaf100_a</name>
</geneLocation>
<keyword evidence="1" id="KW-0812">Transmembrane</keyword>
<protein>
    <submittedName>
        <fullName evidence="2">Uncharacterized protein</fullName>
    </submittedName>
</protein>
<dbReference type="KEGG" id="vaq:FIV01_14835"/>
<evidence type="ECO:0000313" key="3">
    <source>
        <dbReference type="Proteomes" id="UP000326936"/>
    </source>
</evidence>
<keyword evidence="1" id="KW-0472">Membrane</keyword>
<dbReference type="OrthoDB" id="5880549at2"/>
<feature type="transmembrane region" description="Helical" evidence="1">
    <location>
        <begin position="51"/>
        <end position="70"/>
    </location>
</feature>
<accession>A0A5P9CN61</accession>
<dbReference type="EMBL" id="CP045351">
    <property type="protein sequence ID" value="QFT27660.1"/>
    <property type="molecule type" value="Genomic_DNA"/>
</dbReference>
<sequence>MIHTVAFILFYYAIAWSIPGVIMSAMVSLGDPQRIVFIDHQLSKDVEKLHCHPRCMISSNIACRLFWFWISYPFIRKRATTESIKFKIFMWVNALGMWSYILCLGLILIKKMFS</sequence>
<evidence type="ECO:0000313" key="2">
    <source>
        <dbReference type="EMBL" id="QFT27660.1"/>
    </source>
</evidence>
<dbReference type="Proteomes" id="UP000326936">
    <property type="component" value="Plasmid pTHAF100_a"/>
</dbReference>
<gene>
    <name evidence="2" type="ORF">FIV01_14835</name>
</gene>
<evidence type="ECO:0000256" key="1">
    <source>
        <dbReference type="SAM" id="Phobius"/>
    </source>
</evidence>
<name>A0A5P9CN61_9VIBR</name>
<proteinExistence type="predicted"/>